<name>A0ABU6TLL6_9FABA</name>
<dbReference type="PANTHER" id="PTHR31225:SF244">
    <property type="entry name" value="1,8-CINEOLE SYNTHASE 1, CHLOROPLASTIC-RELATED"/>
    <property type="match status" value="1"/>
</dbReference>
<evidence type="ECO:0000313" key="6">
    <source>
        <dbReference type="Proteomes" id="UP001341840"/>
    </source>
</evidence>
<dbReference type="InterPro" id="IPR001878">
    <property type="entry name" value="Znf_CCHC"/>
</dbReference>
<feature type="compositionally biased region" description="Polar residues" evidence="3">
    <location>
        <begin position="463"/>
        <end position="475"/>
    </location>
</feature>
<comment type="caution">
    <text evidence="5">The sequence shown here is derived from an EMBL/GenBank/DDBJ whole genome shotgun (WGS) entry which is preliminary data.</text>
</comment>
<gene>
    <name evidence="5" type="ORF">PIB30_061980</name>
</gene>
<dbReference type="EMBL" id="JASCZI010091190">
    <property type="protein sequence ID" value="MED6149399.1"/>
    <property type="molecule type" value="Genomic_DNA"/>
</dbReference>
<accession>A0ABU6TLL6</accession>
<dbReference type="SUPFAM" id="SSF48576">
    <property type="entry name" value="Terpenoid synthases"/>
    <property type="match status" value="1"/>
</dbReference>
<evidence type="ECO:0000256" key="1">
    <source>
        <dbReference type="ARBA" id="ARBA00022723"/>
    </source>
</evidence>
<sequence length="584" mass="65735">MDNLPYYMKICFLALNNFLNEVAFESLRDNEVYIAPFLRKSWADLCKAYFVEAKWYHCGYIPTLEEYMENGWRSASSHVIFLHAYFTIPNAFKKEQLDSLSEYPNIIRLTSLFCRLVNDIGTYKREKETGDAPSSIECYMNESGASEAEACEHVRSIMNTLWKKINKEAHHSCLSQDFIDTTLGLTRMALIMYGHDDYHTFQDSEAKNAVPITTAAKCPITQLFLPHFSTNTNPNTTPPPHSPPPSIVAAIVVTPIAAENRREGQLESQLHPHYIDARLGRRRREFCCVASRRARRRRFAQLRRLISTPSDLLCEEEPPFLRNPPTTAFCRPPFLNSFSTSATLIRICFGLRFSSARARIREVHFLPFNPVDKRAALTYIDADGNWHRSSKGTPEQRPIGRPKVHSRKRDSLEVLTEGDKLKKSFKVTCSKCGEKGHNYKTCKGAPANPAPKTNSRKKRRGESSTQAACDVQVSQSEPQPEGDDGGGDSQQGNSAAQVQHEVPIAEGPSKRFRAKQPVRRRPTKELLPEQNLPKQPDSIDSSQQVAQQAPRSPVAGPSKETLAAAGPSAQKIWQFMPTSGLNPK</sequence>
<keyword evidence="6" id="KW-1185">Reference proteome</keyword>
<evidence type="ECO:0000313" key="5">
    <source>
        <dbReference type="EMBL" id="MED6149399.1"/>
    </source>
</evidence>
<dbReference type="Proteomes" id="UP001341840">
    <property type="component" value="Unassembled WGS sequence"/>
</dbReference>
<keyword evidence="2" id="KW-0862">Zinc</keyword>
<dbReference type="PROSITE" id="PS50158">
    <property type="entry name" value="ZF_CCHC"/>
    <property type="match status" value="1"/>
</dbReference>
<dbReference type="Pfam" id="PF03936">
    <property type="entry name" value="Terpene_synth_C"/>
    <property type="match status" value="1"/>
</dbReference>
<dbReference type="Gene3D" id="3.40.1110.10">
    <property type="entry name" value="Calcium-transporting ATPase, cytoplasmic domain N"/>
    <property type="match status" value="1"/>
</dbReference>
<evidence type="ECO:0000256" key="2">
    <source>
        <dbReference type="PROSITE-ProRule" id="PRU00047"/>
    </source>
</evidence>
<feature type="region of interest" description="Disordered" evidence="3">
    <location>
        <begin position="384"/>
        <end position="412"/>
    </location>
</feature>
<evidence type="ECO:0000256" key="3">
    <source>
        <dbReference type="SAM" id="MobiDB-lite"/>
    </source>
</evidence>
<keyword evidence="1" id="KW-0479">Metal-binding</keyword>
<proteinExistence type="predicted"/>
<dbReference type="InterPro" id="IPR008949">
    <property type="entry name" value="Isoprenoid_synthase_dom_sf"/>
</dbReference>
<dbReference type="InterPro" id="IPR023299">
    <property type="entry name" value="ATPase_P-typ_cyto_dom_N"/>
</dbReference>
<organism evidence="5 6">
    <name type="scientific">Stylosanthes scabra</name>
    <dbReference type="NCBI Taxonomy" id="79078"/>
    <lineage>
        <taxon>Eukaryota</taxon>
        <taxon>Viridiplantae</taxon>
        <taxon>Streptophyta</taxon>
        <taxon>Embryophyta</taxon>
        <taxon>Tracheophyta</taxon>
        <taxon>Spermatophyta</taxon>
        <taxon>Magnoliopsida</taxon>
        <taxon>eudicotyledons</taxon>
        <taxon>Gunneridae</taxon>
        <taxon>Pentapetalae</taxon>
        <taxon>rosids</taxon>
        <taxon>fabids</taxon>
        <taxon>Fabales</taxon>
        <taxon>Fabaceae</taxon>
        <taxon>Papilionoideae</taxon>
        <taxon>50 kb inversion clade</taxon>
        <taxon>dalbergioids sensu lato</taxon>
        <taxon>Dalbergieae</taxon>
        <taxon>Pterocarpus clade</taxon>
        <taxon>Stylosanthes</taxon>
    </lineage>
</organism>
<feature type="domain" description="CCHC-type" evidence="4">
    <location>
        <begin position="429"/>
        <end position="443"/>
    </location>
</feature>
<feature type="compositionally biased region" description="Polar residues" evidence="3">
    <location>
        <begin position="538"/>
        <end position="550"/>
    </location>
</feature>
<evidence type="ECO:0000259" key="4">
    <source>
        <dbReference type="PROSITE" id="PS50158"/>
    </source>
</evidence>
<feature type="region of interest" description="Disordered" evidence="3">
    <location>
        <begin position="438"/>
        <end position="584"/>
    </location>
</feature>
<dbReference type="InterPro" id="IPR050148">
    <property type="entry name" value="Terpene_synthase-like"/>
</dbReference>
<dbReference type="Gene3D" id="1.10.600.10">
    <property type="entry name" value="Farnesyl Diphosphate Synthase"/>
    <property type="match status" value="1"/>
</dbReference>
<keyword evidence="2" id="KW-0863">Zinc-finger</keyword>
<protein>
    <recommendedName>
        <fullName evidence="4">CCHC-type domain-containing protein</fullName>
    </recommendedName>
</protein>
<dbReference type="PANTHER" id="PTHR31225">
    <property type="entry name" value="OS04G0344100 PROTEIN-RELATED"/>
    <property type="match status" value="1"/>
</dbReference>
<reference evidence="5 6" key="1">
    <citation type="journal article" date="2023" name="Plants (Basel)">
        <title>Bridging the Gap: Combining Genomics and Transcriptomics Approaches to Understand Stylosanthes scabra, an Orphan Legume from the Brazilian Caatinga.</title>
        <authorList>
            <person name="Ferreira-Neto J.R.C."/>
            <person name="da Silva M.D."/>
            <person name="Binneck E."/>
            <person name="de Melo N.F."/>
            <person name="da Silva R.H."/>
            <person name="de Melo A.L.T.M."/>
            <person name="Pandolfi V."/>
            <person name="Bustamante F.O."/>
            <person name="Brasileiro-Vidal A.C."/>
            <person name="Benko-Iseppon A.M."/>
        </authorList>
    </citation>
    <scope>NUCLEOTIDE SEQUENCE [LARGE SCALE GENOMIC DNA]</scope>
    <source>
        <tissue evidence="5">Leaves</tissue>
    </source>
</reference>
<feature type="compositionally biased region" description="Basic residues" evidence="3">
    <location>
        <begin position="510"/>
        <end position="522"/>
    </location>
</feature>
<dbReference type="InterPro" id="IPR005630">
    <property type="entry name" value="Terpene_synthase_metal-bd"/>
</dbReference>